<proteinExistence type="predicted"/>
<sequence>MTQPKCKSAAVAKVLTTANVAALQKRLPKGSGTTAKTPTTYHY</sequence>
<dbReference type="EMBL" id="BAABAS010000021">
    <property type="protein sequence ID" value="GAA4239810.1"/>
    <property type="molecule type" value="Genomic_DNA"/>
</dbReference>
<keyword evidence="2" id="KW-1185">Reference proteome</keyword>
<evidence type="ECO:0000313" key="1">
    <source>
        <dbReference type="EMBL" id="GAA4239810.1"/>
    </source>
</evidence>
<dbReference type="RefSeq" id="WP_344904037.1">
    <property type="nucleotide sequence ID" value="NZ_BAABAS010000021.1"/>
</dbReference>
<organism evidence="1 2">
    <name type="scientific">Actinomadura meridiana</name>
    <dbReference type="NCBI Taxonomy" id="559626"/>
    <lineage>
        <taxon>Bacteria</taxon>
        <taxon>Bacillati</taxon>
        <taxon>Actinomycetota</taxon>
        <taxon>Actinomycetes</taxon>
        <taxon>Streptosporangiales</taxon>
        <taxon>Thermomonosporaceae</taxon>
        <taxon>Actinomadura</taxon>
    </lineage>
</organism>
<name>A0ABP8CIS7_9ACTN</name>
<reference evidence="2" key="1">
    <citation type="journal article" date="2019" name="Int. J. Syst. Evol. Microbiol.">
        <title>The Global Catalogue of Microorganisms (GCM) 10K type strain sequencing project: providing services to taxonomists for standard genome sequencing and annotation.</title>
        <authorList>
            <consortium name="The Broad Institute Genomics Platform"/>
            <consortium name="The Broad Institute Genome Sequencing Center for Infectious Disease"/>
            <person name="Wu L."/>
            <person name="Ma J."/>
        </authorList>
    </citation>
    <scope>NUCLEOTIDE SEQUENCE [LARGE SCALE GENOMIC DNA]</scope>
    <source>
        <strain evidence="2">JCM 17440</strain>
    </source>
</reference>
<comment type="caution">
    <text evidence="1">The sequence shown here is derived from an EMBL/GenBank/DDBJ whole genome shotgun (WGS) entry which is preliminary data.</text>
</comment>
<dbReference type="Proteomes" id="UP001501710">
    <property type="component" value="Unassembled WGS sequence"/>
</dbReference>
<evidence type="ECO:0000313" key="2">
    <source>
        <dbReference type="Proteomes" id="UP001501710"/>
    </source>
</evidence>
<accession>A0ABP8CIS7</accession>
<protein>
    <submittedName>
        <fullName evidence="1">Uncharacterized protein</fullName>
    </submittedName>
</protein>
<gene>
    <name evidence="1" type="ORF">GCM10022254_61840</name>
</gene>